<dbReference type="EMBL" id="HBUF01649004">
    <property type="protein sequence ID" value="CAG6786608.1"/>
    <property type="molecule type" value="Transcribed_RNA"/>
</dbReference>
<proteinExistence type="predicted"/>
<reference evidence="2" key="1">
    <citation type="submission" date="2021-05" db="EMBL/GenBank/DDBJ databases">
        <authorList>
            <person name="Alioto T."/>
            <person name="Alioto T."/>
            <person name="Gomez Garrido J."/>
        </authorList>
    </citation>
    <scope>NUCLEOTIDE SEQUENCE</scope>
</reference>
<name>A0A8D9BNZ9_9HEMI</name>
<dbReference type="EMBL" id="HBUF01649005">
    <property type="protein sequence ID" value="CAG6786609.1"/>
    <property type="molecule type" value="Transcribed_RNA"/>
</dbReference>
<evidence type="ECO:0000313" key="2">
    <source>
        <dbReference type="EMBL" id="CAG6786609.1"/>
    </source>
</evidence>
<accession>A0A8D9BNZ9</accession>
<keyword evidence="1" id="KW-0472">Membrane</keyword>
<dbReference type="AlphaFoldDB" id="A0A8D9BNZ9"/>
<protein>
    <submittedName>
        <fullName evidence="2">Uncharacterized protein</fullName>
    </submittedName>
</protein>
<evidence type="ECO:0000256" key="1">
    <source>
        <dbReference type="SAM" id="Phobius"/>
    </source>
</evidence>
<feature type="transmembrane region" description="Helical" evidence="1">
    <location>
        <begin position="74"/>
        <end position="97"/>
    </location>
</feature>
<keyword evidence="1" id="KW-1133">Transmembrane helix</keyword>
<organism evidence="2">
    <name type="scientific">Cacopsylla melanoneura</name>
    <dbReference type="NCBI Taxonomy" id="428564"/>
    <lineage>
        <taxon>Eukaryota</taxon>
        <taxon>Metazoa</taxon>
        <taxon>Ecdysozoa</taxon>
        <taxon>Arthropoda</taxon>
        <taxon>Hexapoda</taxon>
        <taxon>Insecta</taxon>
        <taxon>Pterygota</taxon>
        <taxon>Neoptera</taxon>
        <taxon>Paraneoptera</taxon>
        <taxon>Hemiptera</taxon>
        <taxon>Sternorrhyncha</taxon>
        <taxon>Psylloidea</taxon>
        <taxon>Psyllidae</taxon>
        <taxon>Psyllinae</taxon>
        <taxon>Cacopsylla</taxon>
    </lineage>
</organism>
<keyword evidence="1" id="KW-0812">Transmembrane</keyword>
<sequence length="163" mass="18496">MVVGGMVGHVWFCPNIILLSFQIYNLYSHLVFSFPFSTPNPPNNSFWFPSSLSFPFPLPSTFVTSSYSFPLLSLFINLSFLFSLVLFSPYSSFYSVSHVRSLFYSIYSSSSFPSLRHLFNVLPLSLVCCAVYCILCIFRTISCLVRYSLSLSTLLSDPDNLFC</sequence>
<feature type="transmembrane region" description="Helical" evidence="1">
    <location>
        <begin position="7"/>
        <end position="27"/>
    </location>
</feature>
<feature type="transmembrane region" description="Helical" evidence="1">
    <location>
        <begin position="117"/>
        <end position="138"/>
    </location>
</feature>
<feature type="transmembrane region" description="Helical" evidence="1">
    <location>
        <begin position="47"/>
        <end position="67"/>
    </location>
</feature>